<keyword evidence="3" id="KW-1185">Reference proteome</keyword>
<reference evidence="2" key="1">
    <citation type="submission" date="2015-05" db="EMBL/GenBank/DDBJ databases">
        <title>Permanent draft genome of Rhodopirellula islandicus K833.</title>
        <authorList>
            <person name="Kizina J."/>
            <person name="Richter M."/>
            <person name="Glockner F.O."/>
            <person name="Harder J."/>
        </authorList>
    </citation>
    <scope>NUCLEOTIDE SEQUENCE [LARGE SCALE GENOMIC DNA]</scope>
    <source>
        <strain evidence="2">K833</strain>
    </source>
</reference>
<proteinExistence type="predicted"/>
<keyword evidence="1" id="KW-0732">Signal</keyword>
<name>A0A0J1BGW5_RHOIS</name>
<accession>A0A0J1BGW5</accession>
<dbReference type="AlphaFoldDB" id="A0A0J1BGW5"/>
<organism evidence="2 3">
    <name type="scientific">Rhodopirellula islandica</name>
    <dbReference type="NCBI Taxonomy" id="595434"/>
    <lineage>
        <taxon>Bacteria</taxon>
        <taxon>Pseudomonadati</taxon>
        <taxon>Planctomycetota</taxon>
        <taxon>Planctomycetia</taxon>
        <taxon>Pirellulales</taxon>
        <taxon>Pirellulaceae</taxon>
        <taxon>Rhodopirellula</taxon>
    </lineage>
</organism>
<evidence type="ECO:0000256" key="1">
    <source>
        <dbReference type="SAM" id="SignalP"/>
    </source>
</evidence>
<sequence length="294" mass="32189">MSHPCLFLLKLSACVLVAIALSSCVPAEEPSFVSVELVDKELNESSGLVFSLKDPSCIWSHNDSGDRARLFAFDAKTGQATGQWQFPGVVAVDWEDLAMLPPSQPGGPARLVIADCGDNQAKRGQIELLVVDEMDPRQSGEIQREQVRLVRVTYPDGAHDCEAIWFDEPSQELMLLCKRFVPWVGLYRVPLFNETTGQLNQKVTAELVTQVPIALATAADRDARTGDVWVATYWQAMKFSKADHASLEDQMAQTPTAIDLPKLKQVEAISVDSQSGVWVTSEGAPAPLVQLNVP</sequence>
<protein>
    <submittedName>
        <fullName evidence="2">Integral membrane protein</fullName>
    </submittedName>
</protein>
<evidence type="ECO:0000313" key="2">
    <source>
        <dbReference type="EMBL" id="KLU05792.1"/>
    </source>
</evidence>
<dbReference type="EMBL" id="LECT01000017">
    <property type="protein sequence ID" value="KLU05792.1"/>
    <property type="molecule type" value="Genomic_DNA"/>
</dbReference>
<dbReference type="PATRIC" id="fig|595434.4.peg.2313"/>
<dbReference type="Proteomes" id="UP000036367">
    <property type="component" value="Unassembled WGS sequence"/>
</dbReference>
<feature type="chain" id="PRO_5005248033" evidence="1">
    <location>
        <begin position="28"/>
        <end position="294"/>
    </location>
</feature>
<dbReference type="RefSeq" id="WP_047814063.1">
    <property type="nucleotide sequence ID" value="NZ_LECT01000017.1"/>
</dbReference>
<dbReference type="STRING" id="595434.RISK_002424"/>
<comment type="caution">
    <text evidence="2">The sequence shown here is derived from an EMBL/GenBank/DDBJ whole genome shotgun (WGS) entry which is preliminary data.</text>
</comment>
<gene>
    <name evidence="2" type="ORF">RISK_002424</name>
</gene>
<evidence type="ECO:0000313" key="3">
    <source>
        <dbReference type="Proteomes" id="UP000036367"/>
    </source>
</evidence>
<feature type="signal peptide" evidence="1">
    <location>
        <begin position="1"/>
        <end position="27"/>
    </location>
</feature>
<dbReference type="OrthoDB" id="9801244at2"/>